<evidence type="ECO:0000256" key="1">
    <source>
        <dbReference type="ARBA" id="ARBA00005189"/>
    </source>
</evidence>
<dbReference type="AlphaFoldDB" id="A0AA87NNH8"/>
<evidence type="ECO:0000256" key="3">
    <source>
        <dbReference type="ARBA" id="ARBA00023315"/>
    </source>
</evidence>
<dbReference type="PANTHER" id="PTHR10434:SF11">
    <property type="entry name" value="1-ACYL-SN-GLYCEROL-3-PHOSPHATE ACYLTRANSFERASE"/>
    <property type="match status" value="1"/>
</dbReference>
<accession>A0AA87NNH8</accession>
<gene>
    <name evidence="5" type="ORF">HMPREF9195_00235</name>
</gene>
<dbReference type="CDD" id="cd07989">
    <property type="entry name" value="LPLAT_AGPAT-like"/>
    <property type="match status" value="1"/>
</dbReference>
<dbReference type="SUPFAM" id="SSF69593">
    <property type="entry name" value="Glycerol-3-phosphate (1)-acyltransferase"/>
    <property type="match status" value="1"/>
</dbReference>
<evidence type="ECO:0000313" key="5">
    <source>
        <dbReference type="EMBL" id="EPF29534.1"/>
    </source>
</evidence>
<comment type="caution">
    <text evidence="5">The sequence shown here is derived from an EMBL/GenBank/DDBJ whole genome shotgun (WGS) entry which is preliminary data.</text>
</comment>
<dbReference type="PANTHER" id="PTHR10434">
    <property type="entry name" value="1-ACYL-SN-GLYCEROL-3-PHOSPHATE ACYLTRANSFERASE"/>
    <property type="match status" value="1"/>
</dbReference>
<organism evidence="5 6">
    <name type="scientific">Treponema medium ATCC 700293</name>
    <dbReference type="NCBI Taxonomy" id="1125700"/>
    <lineage>
        <taxon>Bacteria</taxon>
        <taxon>Pseudomonadati</taxon>
        <taxon>Spirochaetota</taxon>
        <taxon>Spirochaetia</taxon>
        <taxon>Spirochaetales</taxon>
        <taxon>Treponemataceae</taxon>
        <taxon>Treponema</taxon>
    </lineage>
</organism>
<proteinExistence type="predicted"/>
<sequence length="250" mass="28217">MLGIFCLLCCINAIAGWALLNRIAYAVHRPWCKKINAHISTVVAHRIFSIFSTYLNFRFKGDYALVPQLPEQYLLISNHQSILDIVVYMNYLGGKRVRFVAKKELADHVPLVSVMLKSDGHCLVRRTGSPSQAMQAMDSFAQRVVRNNWIPILFPEGTRSKDGKVGTFHSAGFRRFLSKASMPVVVAAVDGGWNISSVTRLATNLRGGAYRVKVLKIYPAPTTKEAQLKVLEESKELIQEQLTLWRQQNR</sequence>
<dbReference type="GO" id="GO:0003841">
    <property type="term" value="F:1-acylglycerol-3-phosphate O-acyltransferase activity"/>
    <property type="evidence" value="ECO:0007669"/>
    <property type="project" value="TreeGrafter"/>
</dbReference>
<feature type="domain" description="Phospholipid/glycerol acyltransferase" evidence="4">
    <location>
        <begin position="73"/>
        <end position="192"/>
    </location>
</feature>
<dbReference type="Pfam" id="PF01553">
    <property type="entry name" value="Acyltransferase"/>
    <property type="match status" value="1"/>
</dbReference>
<evidence type="ECO:0000256" key="2">
    <source>
        <dbReference type="ARBA" id="ARBA00022679"/>
    </source>
</evidence>
<dbReference type="GO" id="GO:0006654">
    <property type="term" value="P:phosphatidic acid biosynthetic process"/>
    <property type="evidence" value="ECO:0007669"/>
    <property type="project" value="TreeGrafter"/>
</dbReference>
<comment type="pathway">
    <text evidence="1">Lipid metabolism.</text>
</comment>
<dbReference type="EMBL" id="ATFE01000003">
    <property type="protein sequence ID" value="EPF29534.1"/>
    <property type="molecule type" value="Genomic_DNA"/>
</dbReference>
<dbReference type="InterPro" id="IPR002123">
    <property type="entry name" value="Plipid/glycerol_acylTrfase"/>
</dbReference>
<protein>
    <submittedName>
        <fullName evidence="5">1-acylglycerol-3-phosphate O-acyltransferase</fullName>
    </submittedName>
</protein>
<evidence type="ECO:0000313" key="6">
    <source>
        <dbReference type="Proteomes" id="UP000014634"/>
    </source>
</evidence>
<name>A0AA87NNH8_TREMD</name>
<reference evidence="5 6" key="1">
    <citation type="submission" date="2013-04" db="EMBL/GenBank/DDBJ databases">
        <title>The Genome Sequence of Treponema medium ATCC 700293.</title>
        <authorList>
            <consortium name="The Broad Institute Genomics Platform"/>
            <person name="Earl A."/>
            <person name="Ward D."/>
            <person name="Feldgarden M."/>
            <person name="Gevers D."/>
            <person name="Leonetti C."/>
            <person name="Blanton J.M."/>
            <person name="Dewhirst F.E."/>
            <person name="Izard J."/>
            <person name="Walker B."/>
            <person name="Young S."/>
            <person name="Zeng Q."/>
            <person name="Gargeya S."/>
            <person name="Fitzgerald M."/>
            <person name="Haas B."/>
            <person name="Abouelleil A."/>
            <person name="Allen A.W."/>
            <person name="Alvarado L."/>
            <person name="Arachchi H.M."/>
            <person name="Berlin A.M."/>
            <person name="Chapman S.B."/>
            <person name="Gainer-Dewar J."/>
            <person name="Goldberg J."/>
            <person name="Griggs A."/>
            <person name="Gujja S."/>
            <person name="Hansen M."/>
            <person name="Howarth C."/>
            <person name="Imamovic A."/>
            <person name="Ireland A."/>
            <person name="Larimer J."/>
            <person name="McCowan C."/>
            <person name="Murphy C."/>
            <person name="Pearson M."/>
            <person name="Poon T.W."/>
            <person name="Priest M."/>
            <person name="Roberts A."/>
            <person name="Saif S."/>
            <person name="Shea T."/>
            <person name="Sisk P."/>
            <person name="Sykes S."/>
            <person name="Wortman J."/>
            <person name="Nusbaum C."/>
            <person name="Birren B."/>
        </authorList>
    </citation>
    <scope>NUCLEOTIDE SEQUENCE [LARGE SCALE GENOMIC DNA]</scope>
    <source>
        <strain evidence="5 6">ATCC 700293</strain>
    </source>
</reference>
<keyword evidence="3" id="KW-0012">Acyltransferase</keyword>
<dbReference type="Proteomes" id="UP000014634">
    <property type="component" value="Unassembled WGS sequence"/>
</dbReference>
<dbReference type="RefSeq" id="WP_016522233.1">
    <property type="nucleotide sequence ID" value="NZ_KE332517.1"/>
</dbReference>
<evidence type="ECO:0000259" key="4">
    <source>
        <dbReference type="SMART" id="SM00563"/>
    </source>
</evidence>
<keyword evidence="2" id="KW-0808">Transferase</keyword>
<dbReference type="SMART" id="SM00563">
    <property type="entry name" value="PlsC"/>
    <property type="match status" value="1"/>
</dbReference>